<reference evidence="1 2" key="1">
    <citation type="submission" date="2018-06" db="EMBL/GenBank/DDBJ databases">
        <title>Genomic Encyclopedia of Archaeal and Bacterial Type Strains, Phase II (KMG-II): from individual species to whole genera.</title>
        <authorList>
            <person name="Goeker M."/>
        </authorList>
    </citation>
    <scope>NUCLEOTIDE SEQUENCE [LARGE SCALE GENOMIC DNA]</scope>
    <source>
        <strain evidence="1 2">ATCC BAA-1881</strain>
    </source>
</reference>
<proteinExistence type="predicted"/>
<gene>
    <name evidence="1" type="ORF">EI42_00412</name>
</gene>
<organism evidence="1 2">
    <name type="scientific">Thermosporothrix hazakensis</name>
    <dbReference type="NCBI Taxonomy" id="644383"/>
    <lineage>
        <taxon>Bacteria</taxon>
        <taxon>Bacillati</taxon>
        <taxon>Chloroflexota</taxon>
        <taxon>Ktedonobacteria</taxon>
        <taxon>Ktedonobacterales</taxon>
        <taxon>Thermosporotrichaceae</taxon>
        <taxon>Thermosporothrix</taxon>
    </lineage>
</organism>
<evidence type="ECO:0000313" key="1">
    <source>
        <dbReference type="EMBL" id="PZW36239.1"/>
    </source>
</evidence>
<dbReference type="NCBIfam" id="TIGR03898">
    <property type="entry name" value="lanti_MRSA_kill"/>
    <property type="match status" value="1"/>
</dbReference>
<protein>
    <submittedName>
        <fullName evidence="1">Mersacidin/lichenicidin family type 2 lantibiotic</fullName>
    </submittedName>
</protein>
<name>A0A326UQ48_THEHA</name>
<dbReference type="EMBL" id="QKUF01000001">
    <property type="protein sequence ID" value="PZW36239.1"/>
    <property type="molecule type" value="Genomic_DNA"/>
</dbReference>
<keyword evidence="2" id="KW-1185">Reference proteome</keyword>
<evidence type="ECO:0000313" key="2">
    <source>
        <dbReference type="Proteomes" id="UP000248806"/>
    </source>
</evidence>
<sequence length="86" mass="9073">MSFDVVRAWKDEEYRNSLSAEELAMLPECPAGEMELTDADLEQVSGGCHHHANQAISFGCVNSAALACLQSALIGACVSAGICNVD</sequence>
<dbReference type="Proteomes" id="UP000248806">
    <property type="component" value="Unassembled WGS sequence"/>
</dbReference>
<dbReference type="GO" id="GO:0042742">
    <property type="term" value="P:defense response to bacterium"/>
    <property type="evidence" value="ECO:0007669"/>
    <property type="project" value="InterPro"/>
</dbReference>
<dbReference type="AlphaFoldDB" id="A0A326UQ48"/>
<comment type="caution">
    <text evidence="1">The sequence shown here is derived from an EMBL/GenBank/DDBJ whole genome shotgun (WGS) entry which is preliminary data.</text>
</comment>
<accession>A0A326UQ48</accession>
<dbReference type="InterPro" id="IPR027635">
    <property type="entry name" value="Lantibiotic2_lead_pep_dom"/>
</dbReference>
<dbReference type="OrthoDB" id="3539673at2"/>
<dbReference type="RefSeq" id="WP_111318317.1">
    <property type="nucleotide sequence ID" value="NZ_BIFX01000001.1"/>
</dbReference>